<feature type="compositionally biased region" description="Basic and acidic residues" evidence="1">
    <location>
        <begin position="10"/>
        <end position="25"/>
    </location>
</feature>
<dbReference type="EMBL" id="CADCXV010000338">
    <property type="protein sequence ID" value="CAB0029755.1"/>
    <property type="molecule type" value="Genomic_DNA"/>
</dbReference>
<organism evidence="2 3">
    <name type="scientific">Trichogramma brassicae</name>
    <dbReference type="NCBI Taxonomy" id="86971"/>
    <lineage>
        <taxon>Eukaryota</taxon>
        <taxon>Metazoa</taxon>
        <taxon>Ecdysozoa</taxon>
        <taxon>Arthropoda</taxon>
        <taxon>Hexapoda</taxon>
        <taxon>Insecta</taxon>
        <taxon>Pterygota</taxon>
        <taxon>Neoptera</taxon>
        <taxon>Endopterygota</taxon>
        <taxon>Hymenoptera</taxon>
        <taxon>Apocrita</taxon>
        <taxon>Proctotrupomorpha</taxon>
        <taxon>Chalcidoidea</taxon>
        <taxon>Trichogrammatidae</taxon>
        <taxon>Trichogramma</taxon>
    </lineage>
</organism>
<protein>
    <submittedName>
        <fullName evidence="2">Uncharacterized protein</fullName>
    </submittedName>
</protein>
<keyword evidence="3" id="KW-1185">Reference proteome</keyword>
<reference evidence="2 3" key="1">
    <citation type="submission" date="2020-02" db="EMBL/GenBank/DDBJ databases">
        <authorList>
            <person name="Ferguson B K."/>
        </authorList>
    </citation>
    <scope>NUCLEOTIDE SEQUENCE [LARGE SCALE GENOMIC DNA]</scope>
</reference>
<dbReference type="Proteomes" id="UP000479190">
    <property type="component" value="Unassembled WGS sequence"/>
</dbReference>
<feature type="compositionally biased region" description="Basic and acidic residues" evidence="1">
    <location>
        <begin position="36"/>
        <end position="45"/>
    </location>
</feature>
<accession>A0A6H5HXA8</accession>
<name>A0A6H5HXA8_9HYME</name>
<evidence type="ECO:0000313" key="2">
    <source>
        <dbReference type="EMBL" id="CAB0029755.1"/>
    </source>
</evidence>
<sequence>RKRGAAEPTGGRRDDREVRRAKPDRAYPAPVAADASFHHGEGDYGEDNRRSFCIAREKDFNSRLLRNGLWRTSLERMDGLILGLGLFLRGRTNLSHGGVQHLSLRKTYAGTQVAVIALQDDLAATALKLGHLRIGWVNLSHPCSRGGLQSATTAGALVTWPLAARVLTSRSPATDAARRAIKQKASAKANHRAFFAESEELTTIVMRQQARAALLHGRSLRTADDENPPAQPQSLRGCPQDLLCDTIKQAAHRRGNPVVSNTRTLLHPIHGLPMPTAKQLSGCREEFRCRSARRKAADGTPVHSMRTVSLPPCPAHRSLPGTAEDMASTLMAVITGACECLDVQGKSLAAVCEPVLYWWTAEITDLRFSLVCGLADSSRDRVAGMTKKPHSASYASARRLLRVGDQDQQATVFETALRRGRQRRLGQILQDCPCRACDARRPSSPSSPLLVRSTVAERVANFVPACGRTGRPCSAALGSGAYPGRHPGGTRRNSVEDQEALRARPGWHTQLSAQDRYCHTT</sequence>
<feature type="region of interest" description="Disordered" evidence="1">
    <location>
        <begin position="1"/>
        <end position="45"/>
    </location>
</feature>
<feature type="non-terminal residue" evidence="2">
    <location>
        <position position="1"/>
    </location>
</feature>
<evidence type="ECO:0000256" key="1">
    <source>
        <dbReference type="SAM" id="MobiDB-lite"/>
    </source>
</evidence>
<evidence type="ECO:0000313" key="3">
    <source>
        <dbReference type="Proteomes" id="UP000479190"/>
    </source>
</evidence>
<gene>
    <name evidence="2" type="ORF">TBRA_LOCUS1781</name>
</gene>
<feature type="region of interest" description="Disordered" evidence="1">
    <location>
        <begin position="478"/>
        <end position="497"/>
    </location>
</feature>
<proteinExistence type="predicted"/>
<dbReference type="AlphaFoldDB" id="A0A6H5HXA8"/>